<dbReference type="PROSITE" id="PS51755">
    <property type="entry name" value="OMPR_PHOB"/>
    <property type="match status" value="1"/>
</dbReference>
<accession>A0A1A8XWN3</accession>
<reference evidence="4 5" key="1">
    <citation type="submission" date="2016-06" db="EMBL/GenBank/DDBJ databases">
        <authorList>
            <person name="Kjaerup R.B."/>
            <person name="Dalgaard T.S."/>
            <person name="Juul-Madsen H.R."/>
        </authorList>
    </citation>
    <scope>NUCLEOTIDE SEQUENCE [LARGE SCALE GENOMIC DNA]</scope>
    <source>
        <strain evidence="4">3</strain>
    </source>
</reference>
<proteinExistence type="predicted"/>
<evidence type="ECO:0000259" key="3">
    <source>
        <dbReference type="PROSITE" id="PS51755"/>
    </source>
</evidence>
<dbReference type="InterPro" id="IPR001867">
    <property type="entry name" value="OmpR/PhoB-type_DNA-bd"/>
</dbReference>
<feature type="domain" description="OmpR/PhoB-type" evidence="3">
    <location>
        <begin position="1"/>
        <end position="70"/>
    </location>
</feature>
<evidence type="ECO:0000313" key="5">
    <source>
        <dbReference type="Proteomes" id="UP000199169"/>
    </source>
</evidence>
<dbReference type="GO" id="GO:0000160">
    <property type="term" value="P:phosphorelay signal transduction system"/>
    <property type="evidence" value="ECO:0007669"/>
    <property type="project" value="InterPro"/>
</dbReference>
<evidence type="ECO:0000313" key="4">
    <source>
        <dbReference type="EMBL" id="SBT09126.1"/>
    </source>
</evidence>
<keyword evidence="5" id="KW-1185">Reference proteome</keyword>
<evidence type="ECO:0000256" key="2">
    <source>
        <dbReference type="PROSITE-ProRule" id="PRU01091"/>
    </source>
</evidence>
<name>A0A1A8XWN3_9PROT</name>
<protein>
    <recommendedName>
        <fullName evidence="3">OmpR/PhoB-type domain-containing protein</fullName>
    </recommendedName>
</protein>
<dbReference type="InterPro" id="IPR016032">
    <property type="entry name" value="Sig_transdc_resp-reg_C-effctor"/>
</dbReference>
<dbReference type="AlphaFoldDB" id="A0A1A8XWN3"/>
<dbReference type="Proteomes" id="UP000199169">
    <property type="component" value="Unassembled WGS sequence"/>
</dbReference>
<dbReference type="Pfam" id="PF00486">
    <property type="entry name" value="Trans_reg_C"/>
    <property type="match status" value="1"/>
</dbReference>
<organism evidence="4 5">
    <name type="scientific">Candidatus Accumulibacter aalborgensis</name>
    <dbReference type="NCBI Taxonomy" id="1860102"/>
    <lineage>
        <taxon>Bacteria</taxon>
        <taxon>Pseudomonadati</taxon>
        <taxon>Pseudomonadota</taxon>
        <taxon>Betaproteobacteria</taxon>
        <taxon>Candidatus Accumulibacter</taxon>
    </lineage>
</organism>
<sequence>MRNGNPIHLTPIEYRLLSDLIANPDCVLTRRQLLKNVWGPAHVEDRVRAGTWNVWRKRWPTAITKRCITC</sequence>
<dbReference type="EMBL" id="FLQX01000146">
    <property type="protein sequence ID" value="SBT09126.1"/>
    <property type="molecule type" value="Genomic_DNA"/>
</dbReference>
<gene>
    <name evidence="4" type="ORF">ACCAA_670050</name>
</gene>
<evidence type="ECO:0000256" key="1">
    <source>
        <dbReference type="ARBA" id="ARBA00023125"/>
    </source>
</evidence>
<dbReference type="GO" id="GO:0006355">
    <property type="term" value="P:regulation of DNA-templated transcription"/>
    <property type="evidence" value="ECO:0007669"/>
    <property type="project" value="InterPro"/>
</dbReference>
<feature type="DNA-binding region" description="OmpR/PhoB-type" evidence="2">
    <location>
        <begin position="1"/>
        <end position="70"/>
    </location>
</feature>
<dbReference type="GO" id="GO:0003677">
    <property type="term" value="F:DNA binding"/>
    <property type="evidence" value="ECO:0007669"/>
    <property type="project" value="UniProtKB-UniRule"/>
</dbReference>
<dbReference type="STRING" id="1860102.ACCAA_670050"/>
<keyword evidence="1 2" id="KW-0238">DNA-binding</keyword>
<dbReference type="Gene3D" id="1.10.10.10">
    <property type="entry name" value="Winged helix-like DNA-binding domain superfamily/Winged helix DNA-binding domain"/>
    <property type="match status" value="1"/>
</dbReference>
<dbReference type="SUPFAM" id="SSF46894">
    <property type="entry name" value="C-terminal effector domain of the bipartite response regulators"/>
    <property type="match status" value="1"/>
</dbReference>
<dbReference type="InterPro" id="IPR036388">
    <property type="entry name" value="WH-like_DNA-bd_sf"/>
</dbReference>
<dbReference type="CDD" id="cd00383">
    <property type="entry name" value="trans_reg_C"/>
    <property type="match status" value="1"/>
</dbReference>